<evidence type="ECO:0000256" key="5">
    <source>
        <dbReference type="ARBA" id="ARBA00023136"/>
    </source>
</evidence>
<dbReference type="InterPro" id="IPR011701">
    <property type="entry name" value="MFS"/>
</dbReference>
<feature type="transmembrane region" description="Helical" evidence="7">
    <location>
        <begin position="122"/>
        <end position="144"/>
    </location>
</feature>
<evidence type="ECO:0000313" key="9">
    <source>
        <dbReference type="EMBL" id="GAA1938562.1"/>
    </source>
</evidence>
<feature type="transmembrane region" description="Helical" evidence="7">
    <location>
        <begin position="150"/>
        <end position="172"/>
    </location>
</feature>
<dbReference type="Pfam" id="PF07690">
    <property type="entry name" value="MFS_1"/>
    <property type="match status" value="1"/>
</dbReference>
<dbReference type="PANTHER" id="PTHR43124:SF3">
    <property type="entry name" value="CHLORAMPHENICOL EFFLUX PUMP RV0191"/>
    <property type="match status" value="1"/>
</dbReference>
<dbReference type="Proteomes" id="UP001499954">
    <property type="component" value="Unassembled WGS sequence"/>
</dbReference>
<accession>A0ABN2Q1D2</accession>
<dbReference type="PANTHER" id="PTHR43124">
    <property type="entry name" value="PURINE EFFLUX PUMP PBUE"/>
    <property type="match status" value="1"/>
</dbReference>
<comment type="caution">
    <text evidence="9">The sequence shown here is derived from an EMBL/GenBank/DDBJ whole genome shotgun (WGS) entry which is preliminary data.</text>
</comment>
<evidence type="ECO:0000256" key="7">
    <source>
        <dbReference type="SAM" id="Phobius"/>
    </source>
</evidence>
<evidence type="ECO:0000256" key="4">
    <source>
        <dbReference type="ARBA" id="ARBA00022989"/>
    </source>
</evidence>
<sequence>MLGAATFVMVTAEMLPTAVLPQMSAGLGVSEAQTGLLVSIWAGVVVVGSLPLVRLVRRIDRRTVVIWSLVGLALAAASTAFAPTYELVVAGRVAGALAVGLLWATTNALTADLVDERDLARGVAIVLGGATLGMVIGTPIASLVAQGVGWRATFAGLAVAALASAIAVRVVVRRSARPVTHPASTGTGGATDAAPQPTAQAGRARGIRPMLAVVALVGLLLVGHYGVYTFITRMLAEAAAPLPGGVGTMLLVFGLASAGGVVLAGRFGARTARALVVAAVATGLALGALALVGTSPAVGIVVVVVWGVASGAVPPLAQTMILQLAGAAHRDLAGALIPVVFNLGIAVGAGIAAGIVGGAGTAPLPAFGATVVAASVIGLLIVARSFRDASFGPLLPEGDRAHG</sequence>
<evidence type="ECO:0000259" key="8">
    <source>
        <dbReference type="PROSITE" id="PS50850"/>
    </source>
</evidence>
<evidence type="ECO:0000256" key="1">
    <source>
        <dbReference type="ARBA" id="ARBA00004651"/>
    </source>
</evidence>
<feature type="region of interest" description="Disordered" evidence="6">
    <location>
        <begin position="179"/>
        <end position="199"/>
    </location>
</feature>
<keyword evidence="4 7" id="KW-1133">Transmembrane helix</keyword>
<name>A0ABN2Q1D2_9MICO</name>
<proteinExistence type="predicted"/>
<feature type="transmembrane region" description="Helical" evidence="7">
    <location>
        <begin position="37"/>
        <end position="56"/>
    </location>
</feature>
<evidence type="ECO:0000256" key="6">
    <source>
        <dbReference type="SAM" id="MobiDB-lite"/>
    </source>
</evidence>
<dbReference type="InterPro" id="IPR050189">
    <property type="entry name" value="MFS_Efflux_Transporters"/>
</dbReference>
<keyword evidence="5 7" id="KW-0472">Membrane</keyword>
<dbReference type="SUPFAM" id="SSF103473">
    <property type="entry name" value="MFS general substrate transporter"/>
    <property type="match status" value="1"/>
</dbReference>
<protein>
    <recommendedName>
        <fullName evidence="8">Major facilitator superfamily (MFS) profile domain-containing protein</fullName>
    </recommendedName>
</protein>
<feature type="domain" description="Major facilitator superfamily (MFS) profile" evidence="8">
    <location>
        <begin position="1"/>
        <end position="386"/>
    </location>
</feature>
<dbReference type="EMBL" id="BAAAMK010000001">
    <property type="protein sequence ID" value="GAA1938562.1"/>
    <property type="molecule type" value="Genomic_DNA"/>
</dbReference>
<feature type="transmembrane region" description="Helical" evidence="7">
    <location>
        <begin position="210"/>
        <end position="231"/>
    </location>
</feature>
<feature type="transmembrane region" description="Helical" evidence="7">
    <location>
        <begin position="333"/>
        <end position="356"/>
    </location>
</feature>
<feature type="transmembrane region" description="Helical" evidence="7">
    <location>
        <begin position="362"/>
        <end position="383"/>
    </location>
</feature>
<feature type="transmembrane region" description="Helical" evidence="7">
    <location>
        <begin position="272"/>
        <end position="292"/>
    </location>
</feature>
<feature type="compositionally biased region" description="Low complexity" evidence="6">
    <location>
        <begin position="182"/>
        <end position="199"/>
    </location>
</feature>
<evidence type="ECO:0000256" key="2">
    <source>
        <dbReference type="ARBA" id="ARBA00022475"/>
    </source>
</evidence>
<reference evidence="9 10" key="1">
    <citation type="journal article" date="2019" name="Int. J. Syst. Evol. Microbiol.">
        <title>The Global Catalogue of Microorganisms (GCM) 10K type strain sequencing project: providing services to taxonomists for standard genome sequencing and annotation.</title>
        <authorList>
            <consortium name="The Broad Institute Genomics Platform"/>
            <consortium name="The Broad Institute Genome Sequencing Center for Infectious Disease"/>
            <person name="Wu L."/>
            <person name="Ma J."/>
        </authorList>
    </citation>
    <scope>NUCLEOTIDE SEQUENCE [LARGE SCALE GENOMIC DNA]</scope>
    <source>
        <strain evidence="9 10">JCM 13584</strain>
    </source>
</reference>
<organism evidence="9 10">
    <name type="scientific">Agromyces allii</name>
    <dbReference type="NCBI Taxonomy" id="393607"/>
    <lineage>
        <taxon>Bacteria</taxon>
        <taxon>Bacillati</taxon>
        <taxon>Actinomycetota</taxon>
        <taxon>Actinomycetes</taxon>
        <taxon>Micrococcales</taxon>
        <taxon>Microbacteriaceae</taxon>
        <taxon>Agromyces</taxon>
    </lineage>
</organism>
<evidence type="ECO:0000256" key="3">
    <source>
        <dbReference type="ARBA" id="ARBA00022692"/>
    </source>
</evidence>
<dbReference type="PROSITE" id="PS50850">
    <property type="entry name" value="MFS"/>
    <property type="match status" value="1"/>
</dbReference>
<evidence type="ECO:0000313" key="10">
    <source>
        <dbReference type="Proteomes" id="UP001499954"/>
    </source>
</evidence>
<dbReference type="InterPro" id="IPR020846">
    <property type="entry name" value="MFS_dom"/>
</dbReference>
<feature type="transmembrane region" description="Helical" evidence="7">
    <location>
        <begin position="298"/>
        <end position="321"/>
    </location>
</feature>
<dbReference type="InterPro" id="IPR036259">
    <property type="entry name" value="MFS_trans_sf"/>
</dbReference>
<keyword evidence="2" id="KW-1003">Cell membrane</keyword>
<keyword evidence="10" id="KW-1185">Reference proteome</keyword>
<dbReference type="Gene3D" id="1.20.1250.20">
    <property type="entry name" value="MFS general substrate transporter like domains"/>
    <property type="match status" value="1"/>
</dbReference>
<feature type="transmembrane region" description="Helical" evidence="7">
    <location>
        <begin position="63"/>
        <end position="83"/>
    </location>
</feature>
<comment type="subcellular location">
    <subcellularLocation>
        <location evidence="1">Cell membrane</location>
        <topology evidence="1">Multi-pass membrane protein</topology>
    </subcellularLocation>
</comment>
<feature type="transmembrane region" description="Helical" evidence="7">
    <location>
        <begin position="243"/>
        <end position="265"/>
    </location>
</feature>
<feature type="transmembrane region" description="Helical" evidence="7">
    <location>
        <begin position="89"/>
        <end position="110"/>
    </location>
</feature>
<gene>
    <name evidence="9" type="ORF">GCM10009717_01220</name>
</gene>
<keyword evidence="3 7" id="KW-0812">Transmembrane</keyword>